<dbReference type="SUPFAM" id="SSF48056">
    <property type="entry name" value="Di-copper centre-containing domain"/>
    <property type="match status" value="1"/>
</dbReference>
<feature type="region of interest" description="Disordered" evidence="3">
    <location>
        <begin position="1"/>
        <end position="109"/>
    </location>
</feature>
<keyword evidence="2" id="KW-0186">Copper</keyword>
<dbReference type="Pfam" id="PF00264">
    <property type="entry name" value="Tyrosinase"/>
    <property type="match status" value="1"/>
</dbReference>
<dbReference type="PRINTS" id="PR00092">
    <property type="entry name" value="TYROSINASE"/>
</dbReference>
<dbReference type="Gene3D" id="1.10.1280.10">
    <property type="entry name" value="Di-copper center containing domain from catechol oxidase"/>
    <property type="match status" value="1"/>
</dbReference>
<evidence type="ECO:0000256" key="1">
    <source>
        <dbReference type="ARBA" id="ARBA00022723"/>
    </source>
</evidence>
<feature type="compositionally biased region" description="Low complexity" evidence="3">
    <location>
        <begin position="468"/>
        <end position="478"/>
    </location>
</feature>
<organism evidence="5 6">
    <name type="scientific">Clytia hemisphaerica</name>
    <dbReference type="NCBI Taxonomy" id="252671"/>
    <lineage>
        <taxon>Eukaryota</taxon>
        <taxon>Metazoa</taxon>
        <taxon>Cnidaria</taxon>
        <taxon>Hydrozoa</taxon>
        <taxon>Hydroidolina</taxon>
        <taxon>Leptothecata</taxon>
        <taxon>Obeliida</taxon>
        <taxon>Clytiidae</taxon>
        <taxon>Clytia</taxon>
    </lineage>
</organism>
<protein>
    <recommendedName>
        <fullName evidence="4">Tyrosinase copper-binding domain-containing protein</fullName>
    </recommendedName>
</protein>
<dbReference type="GO" id="GO:0046872">
    <property type="term" value="F:metal ion binding"/>
    <property type="evidence" value="ECO:0007669"/>
    <property type="project" value="UniProtKB-KW"/>
</dbReference>
<dbReference type="OrthoDB" id="5949409at2759"/>
<evidence type="ECO:0000313" key="5">
    <source>
        <dbReference type="EnsemblMetazoa" id="CLYHEMP014703.1"/>
    </source>
</evidence>
<evidence type="ECO:0000313" key="6">
    <source>
        <dbReference type="Proteomes" id="UP000594262"/>
    </source>
</evidence>
<feature type="domain" description="Tyrosinase copper-binding" evidence="4">
    <location>
        <begin position="156"/>
        <end position="434"/>
    </location>
</feature>
<proteinExistence type="predicted"/>
<reference evidence="5" key="1">
    <citation type="submission" date="2021-01" db="UniProtKB">
        <authorList>
            <consortium name="EnsemblMetazoa"/>
        </authorList>
    </citation>
    <scope>IDENTIFICATION</scope>
</reference>
<dbReference type="GeneID" id="136798046"/>
<dbReference type="PANTHER" id="PTHR11474:SF76">
    <property type="entry name" value="SHKT DOMAIN-CONTAINING PROTEIN"/>
    <property type="match status" value="1"/>
</dbReference>
<dbReference type="Proteomes" id="UP000594262">
    <property type="component" value="Unplaced"/>
</dbReference>
<evidence type="ECO:0000256" key="3">
    <source>
        <dbReference type="SAM" id="MobiDB-lite"/>
    </source>
</evidence>
<dbReference type="InterPro" id="IPR050316">
    <property type="entry name" value="Tyrosinase/Hemocyanin"/>
</dbReference>
<dbReference type="EnsemblMetazoa" id="CLYHEMT014703.1">
    <property type="protein sequence ID" value="CLYHEMP014703.1"/>
    <property type="gene ID" value="CLYHEMG014703"/>
</dbReference>
<name>A0A7M5WXX0_9CNID</name>
<feature type="compositionally biased region" description="Acidic residues" evidence="3">
    <location>
        <begin position="86"/>
        <end position="105"/>
    </location>
</feature>
<sequence length="528" mass="59677">MDRKQVDKEDLSSIAKVMPRPSWPRLDSSEQEDENEGTKAIAVDTDSPLEKGNDGWTASLHPIESIKQAQEDDVGKAPDLPKPEKIEEDNDDDDSLETTDNESEVAEVGANRVHIRNRMSIRELETSEHAKHRYAFLRAFDEIKKLSHDHPTYGADSFWSIASINGQPFTSKRSKPPQCKHGKMWRGHSQHENVLFLPWYRAYLLRLEDALVRHAPVDNLKVALHYWDETSPESLANGLPRLLTDEFVEIDKNGNTIPNPLLGFTLPEAIPLNKATQKYTKAAQYTTCRYPFSGLMNPRDPTKYTANAEFQNHYLNLILRDPKEYLNQNIIHSLNDLKAPLVPIKDIYKECLDIEDYNKFSNISSAGCGNISLEHASISMLHTLGGNSEDNSVQRELIAGSHGDLGSKEMAAFDPLFFLHMSNVDRMFWIWQEKYHHTTSTIVTNKKGRVVSKPFKIKASGNGIKPNQGQGPSPSQQGEEILGMSTSLHPFKFGALKQPTVTNDLIDIKGELHYTYTRGSFDKKDPSR</sequence>
<dbReference type="InterPro" id="IPR002227">
    <property type="entry name" value="Tyrosinase_Cu-bd"/>
</dbReference>
<evidence type="ECO:0000256" key="2">
    <source>
        <dbReference type="ARBA" id="ARBA00023008"/>
    </source>
</evidence>
<feature type="region of interest" description="Disordered" evidence="3">
    <location>
        <begin position="458"/>
        <end position="480"/>
    </location>
</feature>
<dbReference type="PANTHER" id="PTHR11474">
    <property type="entry name" value="TYROSINASE FAMILY MEMBER"/>
    <property type="match status" value="1"/>
</dbReference>
<keyword evidence="6" id="KW-1185">Reference proteome</keyword>
<accession>A0A7M5WXX0</accession>
<keyword evidence="1" id="KW-0479">Metal-binding</keyword>
<dbReference type="RefSeq" id="XP_066910731.1">
    <property type="nucleotide sequence ID" value="XM_067054630.1"/>
</dbReference>
<evidence type="ECO:0000259" key="4">
    <source>
        <dbReference type="Pfam" id="PF00264"/>
    </source>
</evidence>
<feature type="compositionally biased region" description="Basic and acidic residues" evidence="3">
    <location>
        <begin position="1"/>
        <end position="11"/>
    </location>
</feature>
<feature type="compositionally biased region" description="Basic and acidic residues" evidence="3">
    <location>
        <begin position="69"/>
        <end position="85"/>
    </location>
</feature>
<dbReference type="GO" id="GO:0016491">
    <property type="term" value="F:oxidoreductase activity"/>
    <property type="evidence" value="ECO:0007669"/>
    <property type="project" value="InterPro"/>
</dbReference>
<dbReference type="InterPro" id="IPR008922">
    <property type="entry name" value="Di-copper_centre_dom_sf"/>
</dbReference>
<dbReference type="AlphaFoldDB" id="A0A7M5WXX0"/>